<feature type="domain" description="L-type lectin-like" evidence="12">
    <location>
        <begin position="410"/>
        <end position="642"/>
    </location>
</feature>
<name>A0A9W6X751_9STRA</name>
<sequence>MQPPPWSAASTMERRLHHAAPPPPWSAASTMERRLHHGAPPPPWSAASTMERRLHHGAPPPPWSAASGLQCTHFPAGRGHHDSVPYDAVNGRRMVNTTWTHGGNADVKKHFIRLTTDRQSKRGHLWQKNPVGRDELSAILTFRVSGQGKRWFGDGIGLWFTGQTVFTPGVNHGFTDKYTGVGVVIDTFNNPEHKGGHKDVSIFVNDGSKNYDQMYDEKRAGCNAAVRYHEQSANFDPVHSISRVKVKIDKTRLVVEVDDHASGLWVACHEMTLPFSADWLRTATIGITASTGALADNHDIIRFDAYSEFADATIGAVDSEVVMNSVSKDYKKWMDSPNCGTDCLIAVLQKELSNFRIDAEHRFSDLKEKTENTVANLKKQEGENERRVREIEAKVRKGIDSSLENTKKALGDEVNEKITKQLEENPDIASGGWKTPFALLFIGLAAGAAYVYRNKRGHIWSKSTVDRDELATVVTYRIHGQGKKWFGDGIGLWFTHEPQWKNGDNHGFTDKFVGFGIVLDTFHNVEHRGGHKDVTIQVNDGTKRLDDLNDENKIGCDAAFRYHANSANFDPVYSSSRIRIKIKGTALEVDVDPNNAGAWTECYRGNLPFQSDWLRRATFGISSSTGALADNHDILRVQSFDQINDAGLGTVDAETWSHNYSKDFVSLMESDVCDQSCKVTILEKYVTNFQVETEHWFEMLREQTDNTINKLKEKERQNQRKIQALTDRMTAMMDSKINQKMADVRSKVNEKIATEVEGELTVARSSWRLPFFIMLVLIAVGVGVAYQKYRKLVKSHLCGRDAIPRAATMGKSARVGGFLLLVSALMLGYTFWEELQTARETLQLTYAHRSLSADRDAPLKSVTVYRNGYSTGGVQMELSAELLAARTAEGELAAYLSQFVAVEGLHESVEMNDGESKEKEHNTPGVVADRVFNGQGELLKTYADILSGDRLYLVASGLHFMWPFVQLGHRVTVTSEASPTKEPVIIESLSESPRTFRLHNFFSGEEADKLVKRMLEIDDPQNKLQQSYVGPSDAKHKKQLSKHRTSENAFDTVSETAVSIRKRVFDVLSLGEYQDDMCDGLQLLRYQQKQAYIAHEDYFPLDAMVDGSFNFDPHKGGSNRYATVFLYLSDVARGGQTVFPLADMPKGLPAEYGHPVNAAQDYEAAGAELFEPGSWEMDMVRKCSTKLASYPSKGGAVLFYSQKPNGELDPMSLHGGCPVLEGTKWGANLWVWNKRRHGLDNDDAACKVTFTNPTSREVGLYWTGTLMNTLAPNGGNIEYNSFTGHQWVLKDGDNVLLEFLVDAKDGFKQTVSVPEVGEEKTAASPKAKENEKTETKAKPRDKDKTKDEL</sequence>
<evidence type="ECO:0000256" key="6">
    <source>
        <dbReference type="ARBA" id="ARBA00022989"/>
    </source>
</evidence>
<dbReference type="InterPro" id="IPR006620">
    <property type="entry name" value="Pro_4_hyd_alph"/>
</dbReference>
<dbReference type="InterPro" id="IPR013320">
    <property type="entry name" value="ConA-like_dom_sf"/>
</dbReference>
<dbReference type="InterPro" id="IPR036208">
    <property type="entry name" value="VHL_sf"/>
</dbReference>
<dbReference type="PANTHER" id="PTHR12223">
    <property type="entry name" value="VESICULAR MANNOSE-BINDING LECTIN"/>
    <property type="match status" value="1"/>
</dbReference>
<evidence type="ECO:0000256" key="7">
    <source>
        <dbReference type="ARBA" id="ARBA00023002"/>
    </source>
</evidence>
<evidence type="ECO:0000256" key="11">
    <source>
        <dbReference type="SAM" id="Phobius"/>
    </source>
</evidence>
<keyword evidence="7" id="KW-0560">Oxidoreductase</keyword>
<dbReference type="EMBL" id="BSXT01000711">
    <property type="protein sequence ID" value="GMF32854.1"/>
    <property type="molecule type" value="Genomic_DNA"/>
</dbReference>
<feature type="transmembrane region" description="Helical" evidence="11">
    <location>
        <begin position="767"/>
        <end position="786"/>
    </location>
</feature>
<dbReference type="GO" id="GO:0031418">
    <property type="term" value="F:L-ascorbic acid binding"/>
    <property type="evidence" value="ECO:0007669"/>
    <property type="project" value="InterPro"/>
</dbReference>
<protein>
    <submittedName>
        <fullName evidence="13">Unnamed protein product</fullName>
    </submittedName>
</protein>
<dbReference type="OrthoDB" id="420380at2759"/>
<dbReference type="GO" id="GO:0005506">
    <property type="term" value="F:iron ion binding"/>
    <property type="evidence" value="ECO:0007669"/>
    <property type="project" value="InterPro"/>
</dbReference>
<feature type="region of interest" description="Disordered" evidence="10">
    <location>
        <begin position="1310"/>
        <end position="1349"/>
    </location>
</feature>
<dbReference type="PANTHER" id="PTHR12223:SF28">
    <property type="entry name" value="LECTIN, MANNOSE BINDING 1 LIKE"/>
    <property type="match status" value="1"/>
</dbReference>
<dbReference type="GO" id="GO:0005537">
    <property type="term" value="F:D-mannose binding"/>
    <property type="evidence" value="ECO:0007669"/>
    <property type="project" value="TreeGrafter"/>
</dbReference>
<dbReference type="InterPro" id="IPR044862">
    <property type="entry name" value="Pro_4_hyd_alph_FE2OG_OXY"/>
</dbReference>
<dbReference type="Gene3D" id="2.60.40.780">
    <property type="entry name" value="von Hippel-Lindau disease tumour suppressor, beta domain"/>
    <property type="match status" value="1"/>
</dbReference>
<dbReference type="GO" id="GO:0030134">
    <property type="term" value="C:COPII-coated ER to Golgi transport vesicle"/>
    <property type="evidence" value="ECO:0007669"/>
    <property type="project" value="TreeGrafter"/>
</dbReference>
<evidence type="ECO:0000256" key="4">
    <source>
        <dbReference type="ARBA" id="ARBA00022729"/>
    </source>
</evidence>
<evidence type="ECO:0000256" key="5">
    <source>
        <dbReference type="ARBA" id="ARBA00022964"/>
    </source>
</evidence>
<dbReference type="InterPro" id="IPR037140">
    <property type="entry name" value="VHL_beta_dom_sf"/>
</dbReference>
<accession>A0A9W6X751</accession>
<evidence type="ECO:0000256" key="8">
    <source>
        <dbReference type="ARBA" id="ARBA00023136"/>
    </source>
</evidence>
<evidence type="ECO:0000256" key="1">
    <source>
        <dbReference type="ARBA" id="ARBA00001961"/>
    </source>
</evidence>
<dbReference type="Pfam" id="PF13640">
    <property type="entry name" value="2OG-FeII_Oxy_3"/>
    <property type="match status" value="1"/>
</dbReference>
<comment type="subcellular location">
    <subcellularLocation>
        <location evidence="2">Membrane</location>
        <topology evidence="2">Single-pass type I membrane protein</topology>
    </subcellularLocation>
</comment>
<dbReference type="SMART" id="SM00702">
    <property type="entry name" value="P4Hc"/>
    <property type="match status" value="1"/>
</dbReference>
<dbReference type="CDD" id="cd07308">
    <property type="entry name" value="lectin_leg-like"/>
    <property type="match status" value="2"/>
</dbReference>
<feature type="compositionally biased region" description="Basic and acidic residues" evidence="10">
    <location>
        <begin position="1317"/>
        <end position="1349"/>
    </location>
</feature>
<keyword evidence="6 11" id="KW-1133">Transmembrane helix</keyword>
<dbReference type="GO" id="GO:0005793">
    <property type="term" value="C:endoplasmic reticulum-Golgi intermediate compartment"/>
    <property type="evidence" value="ECO:0007669"/>
    <property type="project" value="TreeGrafter"/>
</dbReference>
<dbReference type="FunFam" id="2.60.120.620:FF:000017">
    <property type="entry name" value="Transmembrane prolyl 4-hydroxylase"/>
    <property type="match status" value="1"/>
</dbReference>
<dbReference type="GO" id="GO:0006888">
    <property type="term" value="P:endoplasmic reticulum to Golgi vesicle-mediated transport"/>
    <property type="evidence" value="ECO:0007669"/>
    <property type="project" value="TreeGrafter"/>
</dbReference>
<evidence type="ECO:0000256" key="10">
    <source>
        <dbReference type="SAM" id="MobiDB-lite"/>
    </source>
</evidence>
<evidence type="ECO:0000313" key="13">
    <source>
        <dbReference type="EMBL" id="GMF32854.1"/>
    </source>
</evidence>
<feature type="region of interest" description="Disordered" evidence="10">
    <location>
        <begin position="1"/>
        <end position="28"/>
    </location>
</feature>
<dbReference type="GO" id="GO:0005789">
    <property type="term" value="C:endoplasmic reticulum membrane"/>
    <property type="evidence" value="ECO:0007669"/>
    <property type="project" value="TreeGrafter"/>
</dbReference>
<proteinExistence type="predicted"/>
<dbReference type="Proteomes" id="UP001165121">
    <property type="component" value="Unassembled WGS sequence"/>
</dbReference>
<feature type="coiled-coil region" evidence="9">
    <location>
        <begin position="697"/>
        <end position="728"/>
    </location>
</feature>
<feature type="coiled-coil region" evidence="9">
    <location>
        <begin position="367"/>
        <end position="394"/>
    </location>
</feature>
<keyword evidence="9" id="KW-0175">Coiled coil</keyword>
<reference evidence="13" key="1">
    <citation type="submission" date="2023-04" db="EMBL/GenBank/DDBJ databases">
        <title>Phytophthora fragariaefolia NBRC 109709.</title>
        <authorList>
            <person name="Ichikawa N."/>
            <person name="Sato H."/>
            <person name="Tonouchi N."/>
        </authorList>
    </citation>
    <scope>NUCLEOTIDE SEQUENCE</scope>
    <source>
        <strain evidence="13">NBRC 109709</strain>
    </source>
</reference>
<dbReference type="InterPro" id="IPR051136">
    <property type="entry name" value="Intracellular_Lectin-GPT"/>
</dbReference>
<feature type="region of interest" description="Disordered" evidence="10">
    <location>
        <begin position="53"/>
        <end position="76"/>
    </location>
</feature>
<gene>
    <name evidence="13" type="ORF">Pfra01_000795200</name>
</gene>
<keyword evidence="14" id="KW-1185">Reference proteome</keyword>
<dbReference type="InterPro" id="IPR005052">
    <property type="entry name" value="Lectin_leg"/>
</dbReference>
<evidence type="ECO:0000256" key="9">
    <source>
        <dbReference type="SAM" id="Coils"/>
    </source>
</evidence>
<dbReference type="FunFam" id="2.60.120.200:FF:000163">
    <property type="entry name" value="Lectin, putative"/>
    <property type="match status" value="1"/>
</dbReference>
<dbReference type="Gene3D" id="2.60.120.620">
    <property type="entry name" value="q2cbj1_9rhob like domain"/>
    <property type="match status" value="1"/>
</dbReference>
<dbReference type="SUPFAM" id="SSF49899">
    <property type="entry name" value="Concanavalin A-like lectins/glucanases"/>
    <property type="match status" value="2"/>
</dbReference>
<keyword evidence="5" id="KW-0223">Dioxygenase</keyword>
<evidence type="ECO:0000259" key="12">
    <source>
        <dbReference type="PROSITE" id="PS51328"/>
    </source>
</evidence>
<dbReference type="GO" id="GO:0016705">
    <property type="term" value="F:oxidoreductase activity, acting on paired donors, with incorporation or reduction of molecular oxygen"/>
    <property type="evidence" value="ECO:0007669"/>
    <property type="project" value="InterPro"/>
</dbReference>
<organism evidence="13 14">
    <name type="scientific">Phytophthora fragariaefolia</name>
    <dbReference type="NCBI Taxonomy" id="1490495"/>
    <lineage>
        <taxon>Eukaryota</taxon>
        <taxon>Sar</taxon>
        <taxon>Stramenopiles</taxon>
        <taxon>Oomycota</taxon>
        <taxon>Peronosporomycetes</taxon>
        <taxon>Peronosporales</taxon>
        <taxon>Peronosporaceae</taxon>
        <taxon>Phytophthora</taxon>
    </lineage>
</organism>
<dbReference type="GO" id="GO:0000139">
    <property type="term" value="C:Golgi membrane"/>
    <property type="evidence" value="ECO:0007669"/>
    <property type="project" value="TreeGrafter"/>
</dbReference>
<dbReference type="Pfam" id="PF03388">
    <property type="entry name" value="Lectin_leg-like"/>
    <property type="match status" value="2"/>
</dbReference>
<evidence type="ECO:0000313" key="14">
    <source>
        <dbReference type="Proteomes" id="UP001165121"/>
    </source>
</evidence>
<dbReference type="PROSITE" id="PS51328">
    <property type="entry name" value="L_LECTIN_LIKE"/>
    <property type="match status" value="2"/>
</dbReference>
<feature type="domain" description="L-type lectin-like" evidence="12">
    <location>
        <begin position="74"/>
        <end position="308"/>
    </location>
</feature>
<feature type="transmembrane region" description="Helical" evidence="11">
    <location>
        <begin position="815"/>
        <end position="832"/>
    </location>
</feature>
<keyword evidence="4" id="KW-0732">Signal</keyword>
<keyword evidence="8 11" id="KW-0472">Membrane</keyword>
<dbReference type="SUPFAM" id="SSF49468">
    <property type="entry name" value="VHL"/>
    <property type="match status" value="1"/>
</dbReference>
<comment type="caution">
    <text evidence="13">The sequence shown here is derived from an EMBL/GenBank/DDBJ whole genome shotgun (WGS) entry which is preliminary data.</text>
</comment>
<comment type="cofactor">
    <cofactor evidence="1">
        <name>L-ascorbate</name>
        <dbReference type="ChEBI" id="CHEBI:38290"/>
    </cofactor>
</comment>
<evidence type="ECO:0000256" key="2">
    <source>
        <dbReference type="ARBA" id="ARBA00004479"/>
    </source>
</evidence>
<dbReference type="GO" id="GO:0051213">
    <property type="term" value="F:dioxygenase activity"/>
    <property type="evidence" value="ECO:0007669"/>
    <property type="project" value="UniProtKB-KW"/>
</dbReference>
<dbReference type="Gene3D" id="2.60.120.200">
    <property type="match status" value="2"/>
</dbReference>
<keyword evidence="3 11" id="KW-0812">Transmembrane</keyword>
<evidence type="ECO:0000256" key="3">
    <source>
        <dbReference type="ARBA" id="ARBA00022692"/>
    </source>
</evidence>